<dbReference type="PANTHER" id="PTHR32546">
    <property type="entry name" value="G-PROTEIN COUPLED RECEPTOR 158-RELATED"/>
    <property type="match status" value="1"/>
</dbReference>
<evidence type="ECO:0000313" key="12">
    <source>
        <dbReference type="Proteomes" id="UP001497382"/>
    </source>
</evidence>
<feature type="non-terminal residue" evidence="11">
    <location>
        <position position="331"/>
    </location>
</feature>
<organism evidence="11 12">
    <name type="scientific">Larinioides sclopetarius</name>
    <dbReference type="NCBI Taxonomy" id="280406"/>
    <lineage>
        <taxon>Eukaryota</taxon>
        <taxon>Metazoa</taxon>
        <taxon>Ecdysozoa</taxon>
        <taxon>Arthropoda</taxon>
        <taxon>Chelicerata</taxon>
        <taxon>Arachnida</taxon>
        <taxon>Araneae</taxon>
        <taxon>Araneomorphae</taxon>
        <taxon>Entelegynae</taxon>
        <taxon>Araneoidea</taxon>
        <taxon>Araneidae</taxon>
        <taxon>Larinioides</taxon>
    </lineage>
</organism>
<dbReference type="GO" id="GO:0004930">
    <property type="term" value="F:G protein-coupled receptor activity"/>
    <property type="evidence" value="ECO:0007669"/>
    <property type="project" value="UniProtKB-KW"/>
</dbReference>
<dbReference type="AlphaFoldDB" id="A0AAV2ABD3"/>
<comment type="similarity">
    <text evidence="2">Belongs to the G-protein coupled receptor 3 family.</text>
</comment>
<evidence type="ECO:0000256" key="8">
    <source>
        <dbReference type="ARBA" id="ARBA00023224"/>
    </source>
</evidence>
<reference evidence="11 12" key="1">
    <citation type="submission" date="2024-04" db="EMBL/GenBank/DDBJ databases">
        <authorList>
            <person name="Rising A."/>
            <person name="Reimegard J."/>
            <person name="Sonavane S."/>
            <person name="Akerstrom W."/>
            <person name="Nylinder S."/>
            <person name="Hedman E."/>
            <person name="Kallberg Y."/>
        </authorList>
    </citation>
    <scope>NUCLEOTIDE SEQUENCE [LARGE SCALE GENOMIC DNA]</scope>
</reference>
<evidence type="ECO:0000256" key="6">
    <source>
        <dbReference type="ARBA" id="ARBA00023170"/>
    </source>
</evidence>
<dbReference type="PANTHER" id="PTHR32546:SF16">
    <property type="entry name" value="G-PROTEIN COUPLED RECEPTOR CG31760-RELATED"/>
    <property type="match status" value="1"/>
</dbReference>
<dbReference type="Pfam" id="PF22572">
    <property type="entry name" value="GPR158_179_EC"/>
    <property type="match status" value="1"/>
</dbReference>
<keyword evidence="3" id="KW-1003">Cell membrane</keyword>
<keyword evidence="5" id="KW-0297">G-protein coupled receptor</keyword>
<name>A0AAV2ABD3_9ARAC</name>
<evidence type="ECO:0000259" key="10">
    <source>
        <dbReference type="Pfam" id="PF22572"/>
    </source>
</evidence>
<dbReference type="InterPro" id="IPR054714">
    <property type="entry name" value="GPR158_179_extracellular"/>
</dbReference>
<dbReference type="EMBL" id="CAXIEN010000130">
    <property type="protein sequence ID" value="CAL1280309.1"/>
    <property type="molecule type" value="Genomic_DNA"/>
</dbReference>
<keyword evidence="7" id="KW-0325">Glycoprotein</keyword>
<protein>
    <recommendedName>
        <fullName evidence="10">GPR158/179 extracellular domain-containing protein</fullName>
    </recommendedName>
</protein>
<evidence type="ECO:0000256" key="7">
    <source>
        <dbReference type="ARBA" id="ARBA00023180"/>
    </source>
</evidence>
<dbReference type="GO" id="GO:0005886">
    <property type="term" value="C:plasma membrane"/>
    <property type="evidence" value="ECO:0007669"/>
    <property type="project" value="UniProtKB-SubCell"/>
</dbReference>
<keyword evidence="4 9" id="KW-0732">Signal</keyword>
<comment type="caution">
    <text evidence="11">The sequence shown here is derived from an EMBL/GenBank/DDBJ whole genome shotgun (WGS) entry which is preliminary data.</text>
</comment>
<accession>A0AAV2ABD3</accession>
<evidence type="ECO:0000256" key="2">
    <source>
        <dbReference type="ARBA" id="ARBA00007242"/>
    </source>
</evidence>
<sequence>MVTLHDVTKKTYLMCLALWSAAFALSVEGCLHCKQKPPKVYVLSPSSRTDYQIAMEDMEEMSLDKLLDTIELVGSFSGAECANNPHQEIVVSLPIHLFDSLVQKVDLVSRVLAKYPSHYDENMLTTVIEETIQCEEYTPYGRLLWVGNGTLRQPAFFITANSSVEKKGFSDKKMHQFILDDQVQWRIAAMDHPEETNSSTRAGWTHPYYQCDSKRWLLSYTKLLVGPIGDRLVGVLSVDVDVSGIDINQCDQLLVGENISNWQMSAFLGTHRCHNQTSKCMFTPGFGWSRGSYKCLCRDGFYSATGKPVFNGSLVESAYRDKMTLNSPTYD</sequence>
<keyword evidence="6" id="KW-0675">Receptor</keyword>
<evidence type="ECO:0000256" key="1">
    <source>
        <dbReference type="ARBA" id="ARBA00004651"/>
    </source>
</evidence>
<evidence type="ECO:0000256" key="9">
    <source>
        <dbReference type="SAM" id="SignalP"/>
    </source>
</evidence>
<keyword evidence="3" id="KW-0472">Membrane</keyword>
<gene>
    <name evidence="11" type="ORF">LARSCL_LOCUS10889</name>
</gene>
<feature type="chain" id="PRO_5043909393" description="GPR158/179 extracellular domain-containing protein" evidence="9">
    <location>
        <begin position="30"/>
        <end position="331"/>
    </location>
</feature>
<dbReference type="InterPro" id="IPR043458">
    <property type="entry name" value="GPR158/179"/>
</dbReference>
<dbReference type="Proteomes" id="UP001497382">
    <property type="component" value="Unassembled WGS sequence"/>
</dbReference>
<evidence type="ECO:0000313" key="11">
    <source>
        <dbReference type="EMBL" id="CAL1280309.1"/>
    </source>
</evidence>
<feature type="signal peptide" evidence="9">
    <location>
        <begin position="1"/>
        <end position="29"/>
    </location>
</feature>
<keyword evidence="8" id="KW-0807">Transducer</keyword>
<comment type="subcellular location">
    <subcellularLocation>
        <location evidence="1">Cell membrane</location>
        <topology evidence="1">Multi-pass membrane protein</topology>
    </subcellularLocation>
</comment>
<dbReference type="Gene3D" id="3.30.450.20">
    <property type="entry name" value="PAS domain"/>
    <property type="match status" value="1"/>
</dbReference>
<evidence type="ECO:0000256" key="4">
    <source>
        <dbReference type="ARBA" id="ARBA00022729"/>
    </source>
</evidence>
<evidence type="ECO:0000256" key="3">
    <source>
        <dbReference type="ARBA" id="ARBA00022475"/>
    </source>
</evidence>
<feature type="domain" description="GPR158/179 extracellular" evidence="10">
    <location>
        <begin position="204"/>
        <end position="302"/>
    </location>
</feature>
<keyword evidence="12" id="KW-1185">Reference proteome</keyword>
<evidence type="ECO:0000256" key="5">
    <source>
        <dbReference type="ARBA" id="ARBA00023040"/>
    </source>
</evidence>
<proteinExistence type="inferred from homology"/>